<evidence type="ECO:0000256" key="6">
    <source>
        <dbReference type="SAM" id="SignalP"/>
    </source>
</evidence>
<dbReference type="Pfam" id="PF07542">
    <property type="entry name" value="ATP12"/>
    <property type="match status" value="1"/>
</dbReference>
<evidence type="ECO:0000256" key="1">
    <source>
        <dbReference type="ARBA" id="ARBA00004173"/>
    </source>
</evidence>
<keyword evidence="4" id="KW-0496">Mitochondrion</keyword>
<name>G0UYD5_TRYCI</name>
<keyword evidence="5" id="KW-0143">Chaperone</keyword>
<dbReference type="GO" id="GO:0005739">
    <property type="term" value="C:mitochondrion"/>
    <property type="evidence" value="ECO:0007669"/>
    <property type="project" value="UniProtKB-SubCell"/>
</dbReference>
<dbReference type="PANTHER" id="PTHR21013">
    <property type="entry name" value="ATP SYNTHASE MITOCHONDRIAL F1 COMPLEX ASSEMBLY FACTOR 2/ATP12 PROTEIN, MITOCHONDRIAL PRECURSOR"/>
    <property type="match status" value="1"/>
</dbReference>
<evidence type="ECO:0000256" key="4">
    <source>
        <dbReference type="ARBA" id="ARBA00023128"/>
    </source>
</evidence>
<accession>G0UYD5</accession>
<dbReference type="VEuPathDB" id="TriTrypDB:TcIL3000_10_11830"/>
<dbReference type="GO" id="GO:0033615">
    <property type="term" value="P:mitochondrial proton-transporting ATP synthase complex assembly"/>
    <property type="evidence" value="ECO:0007669"/>
    <property type="project" value="TreeGrafter"/>
</dbReference>
<keyword evidence="6" id="KW-0732">Signal</keyword>
<evidence type="ECO:0000256" key="2">
    <source>
        <dbReference type="ARBA" id="ARBA00008231"/>
    </source>
</evidence>
<keyword evidence="3" id="KW-0809">Transit peptide</keyword>
<dbReference type="PANTHER" id="PTHR21013:SF10">
    <property type="entry name" value="ATP SYNTHASE MITOCHONDRIAL F1 COMPLEX ASSEMBLY FACTOR 2"/>
    <property type="match status" value="1"/>
</dbReference>
<evidence type="ECO:0000313" key="7">
    <source>
        <dbReference type="EMBL" id="CCC94402.1"/>
    </source>
</evidence>
<dbReference type="InterPro" id="IPR011419">
    <property type="entry name" value="ATP12_ATP_synth-F1-assembly"/>
</dbReference>
<comment type="similarity">
    <text evidence="2">Belongs to the ATP12 family.</text>
</comment>
<reference evidence="7" key="1">
    <citation type="journal article" date="2012" name="Proc. Natl. Acad. Sci. U.S.A.">
        <title>Antigenic diversity is generated by distinct evolutionary mechanisms in African trypanosome species.</title>
        <authorList>
            <person name="Jackson A.P."/>
            <person name="Berry A."/>
            <person name="Aslett M."/>
            <person name="Allison H.C."/>
            <person name="Burton P."/>
            <person name="Vavrova-Anderson J."/>
            <person name="Brown R."/>
            <person name="Browne H."/>
            <person name="Corton N."/>
            <person name="Hauser H."/>
            <person name="Gamble J."/>
            <person name="Gilderthorp R."/>
            <person name="Marcello L."/>
            <person name="McQuillan J."/>
            <person name="Otto T.D."/>
            <person name="Quail M.A."/>
            <person name="Sanders M.J."/>
            <person name="van Tonder A."/>
            <person name="Ginger M.L."/>
            <person name="Field M.C."/>
            <person name="Barry J.D."/>
            <person name="Hertz-Fowler C."/>
            <person name="Berriman M."/>
        </authorList>
    </citation>
    <scope>NUCLEOTIDE SEQUENCE</scope>
    <source>
        <strain evidence="7">IL3000</strain>
    </source>
</reference>
<feature type="chain" id="PRO_5003410389" evidence="6">
    <location>
        <begin position="33"/>
        <end position="498"/>
    </location>
</feature>
<dbReference type="EMBL" id="HE575323">
    <property type="protein sequence ID" value="CCC94402.1"/>
    <property type="molecule type" value="Genomic_DNA"/>
</dbReference>
<dbReference type="InterPro" id="IPR042272">
    <property type="entry name" value="ATP12_ATP_synth-F1-assembly_N"/>
</dbReference>
<evidence type="ECO:0000256" key="3">
    <source>
        <dbReference type="ARBA" id="ARBA00022946"/>
    </source>
</evidence>
<dbReference type="Gene3D" id="3.30.2180.10">
    <property type="entry name" value="ATP12-like"/>
    <property type="match status" value="1"/>
</dbReference>
<organism evidence="7">
    <name type="scientific">Trypanosoma congolense (strain IL3000)</name>
    <dbReference type="NCBI Taxonomy" id="1068625"/>
    <lineage>
        <taxon>Eukaryota</taxon>
        <taxon>Discoba</taxon>
        <taxon>Euglenozoa</taxon>
        <taxon>Kinetoplastea</taxon>
        <taxon>Metakinetoplastina</taxon>
        <taxon>Trypanosomatida</taxon>
        <taxon>Trypanosomatidae</taxon>
        <taxon>Trypanosoma</taxon>
        <taxon>Nannomonas</taxon>
    </lineage>
</organism>
<feature type="signal peptide" evidence="6">
    <location>
        <begin position="1"/>
        <end position="32"/>
    </location>
</feature>
<gene>
    <name evidence="7" type="ORF">TCIL3000_10_11830</name>
</gene>
<proteinExistence type="inferred from homology"/>
<evidence type="ECO:0000256" key="5">
    <source>
        <dbReference type="ARBA" id="ARBA00023186"/>
    </source>
</evidence>
<sequence length="498" mass="56229">MCAYGCCYCPRRCISRLLLFKLPLFSVLLTTAADTQRINDIIVRVAGLAARLGGRHVYRFPSWIRCPIFVLEGTLEPFGFCRFLQRKSNNVNIYIYTYVHTYMLLFNLLRLERKGGGASDAKVLSQLGVAGGVDVLIGGLSAQVLLLTERWRAHRGAKKPKRRVSAGIDTSDLLASIPRNPGAHAELSTAELERKVDEWSKMDPEELEKLFQRLDKQEREESRVLEEDSLYQMDVSLRERSQGAVRVFWRDVDVGKLDDVREGWYTVLVDGRKVKAFESRGVLAIPSEAMAYACAREYAEQKDYLNKLLMPLTDLCSGALAVVPQMITPRIDYLMSFYQNDNMYFRSPLIAEEQDRNIDPVSQWFSREFGVNVPRVVGIGHPQIPPDATFKVRDALLAMSMNPYQVVALCVAAQFTSSLILPLAMFHEVVDLPTALNINRAEESHNTRVEGMIEGYHDIREADVVTKLCAATVAWKLMKDVSLSKSLEVPRTILVEGL</sequence>
<dbReference type="SUPFAM" id="SSF160909">
    <property type="entry name" value="ATP12-like"/>
    <property type="match status" value="1"/>
</dbReference>
<dbReference type="AlphaFoldDB" id="G0UYD5"/>
<protein>
    <submittedName>
        <fullName evidence="7">Uncharacterized protein TCIL3000_10_11830</fullName>
    </submittedName>
</protein>
<comment type="subcellular location">
    <subcellularLocation>
        <location evidence="1">Mitochondrion</location>
    </subcellularLocation>
</comment>
<dbReference type="Gene3D" id="1.10.3580.10">
    <property type="entry name" value="ATP12 ATPase"/>
    <property type="match status" value="1"/>
</dbReference>
<dbReference type="InterPro" id="IPR023335">
    <property type="entry name" value="ATP12_ortho_dom_sf"/>
</dbReference>